<dbReference type="AlphaFoldDB" id="A0A1H4HT65"/>
<accession>A0A1H4HT65</accession>
<dbReference type="EMBL" id="FNRQ01000015">
    <property type="protein sequence ID" value="SEB24786.1"/>
    <property type="molecule type" value="Genomic_DNA"/>
</dbReference>
<feature type="compositionally biased region" description="Basic and acidic residues" evidence="1">
    <location>
        <begin position="46"/>
        <end position="65"/>
    </location>
</feature>
<keyword evidence="3" id="KW-1185">Reference proteome</keyword>
<dbReference type="RefSeq" id="WP_090538199.1">
    <property type="nucleotide sequence ID" value="NZ_FNRQ01000015.1"/>
</dbReference>
<evidence type="ECO:0000313" key="3">
    <source>
        <dbReference type="Proteomes" id="UP000198638"/>
    </source>
</evidence>
<evidence type="ECO:0000256" key="1">
    <source>
        <dbReference type="SAM" id="MobiDB-lite"/>
    </source>
</evidence>
<feature type="region of interest" description="Disordered" evidence="1">
    <location>
        <begin position="1"/>
        <end position="69"/>
    </location>
</feature>
<protein>
    <submittedName>
        <fullName evidence="2">Uncharacterized protein</fullName>
    </submittedName>
</protein>
<dbReference type="STRING" id="83784.SAMN05192564_11535"/>
<sequence>MAYPTTDSQAAPADATSTAASPADASQSQAATPDASTAQAASTEAKPVEGDAAKPGEKPADEAKPAEVTYEFKLPEGVEFKGELLDELKTTAKELGLTQEQAQRVADLGAKQAQGFAAQLVAQQKTLTDEWAQQTTTDKEIGGDKLPDNLGVAKKALDSFGTPALKTLLNQSGLGNHPEVVRFMVKAGKAISEDGQLVTGAAAQADRAAKPIENRLYPNQK</sequence>
<name>A0A1H4HT65_9BURK</name>
<reference evidence="3" key="1">
    <citation type="submission" date="2016-10" db="EMBL/GenBank/DDBJ databases">
        <authorList>
            <person name="Varghese N."/>
            <person name="Submissions S."/>
        </authorList>
    </citation>
    <scope>NUCLEOTIDE SEQUENCE [LARGE SCALE GENOMIC DNA]</scope>
    <source>
        <strain evidence="3">LMG 24000</strain>
    </source>
</reference>
<proteinExistence type="predicted"/>
<organism evidence="2 3">
    <name type="scientific">Paraburkholderia sartisoli</name>
    <dbReference type="NCBI Taxonomy" id="83784"/>
    <lineage>
        <taxon>Bacteria</taxon>
        <taxon>Pseudomonadati</taxon>
        <taxon>Pseudomonadota</taxon>
        <taxon>Betaproteobacteria</taxon>
        <taxon>Burkholderiales</taxon>
        <taxon>Burkholderiaceae</taxon>
        <taxon>Paraburkholderia</taxon>
    </lineage>
</organism>
<gene>
    <name evidence="2" type="ORF">SAMN05192564_11535</name>
</gene>
<feature type="compositionally biased region" description="Low complexity" evidence="1">
    <location>
        <begin position="1"/>
        <end position="43"/>
    </location>
</feature>
<dbReference type="Proteomes" id="UP000198638">
    <property type="component" value="Unassembled WGS sequence"/>
</dbReference>
<dbReference type="OrthoDB" id="9131103at2"/>
<evidence type="ECO:0000313" key="2">
    <source>
        <dbReference type="EMBL" id="SEB24786.1"/>
    </source>
</evidence>